<feature type="region of interest" description="Disordered" evidence="1">
    <location>
        <begin position="322"/>
        <end position="358"/>
    </location>
</feature>
<dbReference type="PANTHER" id="PTHR13593">
    <property type="match status" value="1"/>
</dbReference>
<reference evidence="3" key="1">
    <citation type="journal article" date="2014" name="PLoS ONE">
        <title>Transcriptome-Based Identification of ABC Transporters in the Western Tarnished Plant Bug Lygus hesperus.</title>
        <authorList>
            <person name="Hull J.J."/>
            <person name="Chaney K."/>
            <person name="Geib S.M."/>
            <person name="Fabrick J.A."/>
            <person name="Brent C.S."/>
            <person name="Walsh D."/>
            <person name="Lavine L.C."/>
        </authorList>
    </citation>
    <scope>NUCLEOTIDE SEQUENCE</scope>
</reference>
<dbReference type="PROSITE" id="PS50007">
    <property type="entry name" value="PIPLC_X_DOMAIN"/>
    <property type="match status" value="1"/>
</dbReference>
<name>A0A0A9YVI9_LYGHE</name>
<sequence length="358" mass="41804">MFKYEPIYLDDHDERPPPDLKTWITDLPAYLRKVSINKLAIPGSHNGLTYRINAKSQIALDCEFSVKRFSFVSKSTLANWSSCQRVSILKQLESGVRYFDLRVEFDSDTTGFWCVHLMKAEELQNSLQDIDIFLNRHPNEIVILDFQHFLNFTSRQDHKRLIHFLYEFFGKRLCPARPMSDLTVESMNLLKHQIIIVYRHDICSETKFFNGWRFPVAYPISSDPRLMLDSMGTHLAQSTSKNWCLVIKTVLKPSRWMVLRCPFANLRSKHAKSLLPHVLAFLVSQKNDNYFPNVIVADFVELDNAAFPRAIVNLNYDPDPNNDQISLKSTGQKERKSFRNSRLFHPHSHSHTHQHNKL</sequence>
<accession>A0A0A9YVI9</accession>
<evidence type="ECO:0000259" key="2">
    <source>
        <dbReference type="SMART" id="SM00148"/>
    </source>
</evidence>
<evidence type="ECO:0000313" key="3">
    <source>
        <dbReference type="EMBL" id="JAG36229.1"/>
    </source>
</evidence>
<dbReference type="SUPFAM" id="SSF51695">
    <property type="entry name" value="PLC-like phosphodiesterases"/>
    <property type="match status" value="1"/>
</dbReference>
<reference evidence="3" key="2">
    <citation type="submission" date="2014-07" db="EMBL/GenBank/DDBJ databases">
        <authorList>
            <person name="Hull J."/>
        </authorList>
    </citation>
    <scope>NUCLEOTIDE SEQUENCE</scope>
</reference>
<dbReference type="GO" id="GO:0006629">
    <property type="term" value="P:lipid metabolic process"/>
    <property type="evidence" value="ECO:0007669"/>
    <property type="project" value="InterPro"/>
</dbReference>
<dbReference type="Gene3D" id="3.20.20.190">
    <property type="entry name" value="Phosphatidylinositol (PI) phosphodiesterase"/>
    <property type="match status" value="1"/>
</dbReference>
<feature type="domain" description="Phosphatidylinositol-specific phospholipase C X" evidence="2">
    <location>
        <begin position="36"/>
        <end position="199"/>
    </location>
</feature>
<feature type="non-terminal residue" evidence="3">
    <location>
        <position position="358"/>
    </location>
</feature>
<dbReference type="InterPro" id="IPR017946">
    <property type="entry name" value="PLC-like_Pdiesterase_TIM-brl"/>
</dbReference>
<protein>
    <submittedName>
        <fullName evidence="3">PI-PLC X domain-containing protein 3</fullName>
    </submittedName>
</protein>
<gene>
    <name evidence="3" type="primary">plcxd3</name>
    <name evidence="3" type="ORF">CM83_98688</name>
</gene>
<dbReference type="Pfam" id="PF00388">
    <property type="entry name" value="PI-PLC-X"/>
    <property type="match status" value="1"/>
</dbReference>
<dbReference type="GO" id="GO:0008081">
    <property type="term" value="F:phosphoric diester hydrolase activity"/>
    <property type="evidence" value="ECO:0007669"/>
    <property type="project" value="InterPro"/>
</dbReference>
<dbReference type="EMBL" id="GBHO01007375">
    <property type="protein sequence ID" value="JAG36229.1"/>
    <property type="molecule type" value="Transcribed_RNA"/>
</dbReference>
<dbReference type="InterPro" id="IPR051057">
    <property type="entry name" value="PI-PLC_domain"/>
</dbReference>
<organism evidence="3">
    <name type="scientific">Lygus hesperus</name>
    <name type="common">Western plant bug</name>
    <dbReference type="NCBI Taxonomy" id="30085"/>
    <lineage>
        <taxon>Eukaryota</taxon>
        <taxon>Metazoa</taxon>
        <taxon>Ecdysozoa</taxon>
        <taxon>Arthropoda</taxon>
        <taxon>Hexapoda</taxon>
        <taxon>Insecta</taxon>
        <taxon>Pterygota</taxon>
        <taxon>Neoptera</taxon>
        <taxon>Paraneoptera</taxon>
        <taxon>Hemiptera</taxon>
        <taxon>Heteroptera</taxon>
        <taxon>Panheteroptera</taxon>
        <taxon>Cimicomorpha</taxon>
        <taxon>Miridae</taxon>
        <taxon>Mirini</taxon>
        <taxon>Lygus</taxon>
    </lineage>
</organism>
<dbReference type="InterPro" id="IPR000909">
    <property type="entry name" value="PLipase_C_PInositol-sp_X_dom"/>
</dbReference>
<dbReference type="PANTHER" id="PTHR13593:SF113">
    <property type="entry name" value="SI:DKEY-266F7.9"/>
    <property type="match status" value="1"/>
</dbReference>
<feature type="compositionally biased region" description="Basic residues" evidence="1">
    <location>
        <begin position="338"/>
        <end position="358"/>
    </location>
</feature>
<proteinExistence type="predicted"/>
<evidence type="ECO:0000256" key="1">
    <source>
        <dbReference type="SAM" id="MobiDB-lite"/>
    </source>
</evidence>
<dbReference type="AlphaFoldDB" id="A0A0A9YVI9"/>
<dbReference type="SMART" id="SM00148">
    <property type="entry name" value="PLCXc"/>
    <property type="match status" value="1"/>
</dbReference>